<dbReference type="Proteomes" id="UP000305921">
    <property type="component" value="Unassembled WGS sequence"/>
</dbReference>
<dbReference type="EMBL" id="VAWE01000001">
    <property type="protein sequence ID" value="TLQ42182.1"/>
    <property type="molecule type" value="Genomic_DNA"/>
</dbReference>
<dbReference type="OrthoDB" id="3328426at2"/>
<protein>
    <recommendedName>
        <fullName evidence="3">Ig-like domain-containing protein</fullName>
    </recommendedName>
</protein>
<comment type="caution">
    <text evidence="1">The sequence shown here is derived from an EMBL/GenBank/DDBJ whole genome shotgun (WGS) entry which is preliminary data.</text>
</comment>
<evidence type="ECO:0000313" key="2">
    <source>
        <dbReference type="Proteomes" id="UP000305921"/>
    </source>
</evidence>
<name>A0A5R9DZJ4_9ACTN</name>
<evidence type="ECO:0000313" key="1">
    <source>
        <dbReference type="EMBL" id="TLQ42182.1"/>
    </source>
</evidence>
<dbReference type="RefSeq" id="WP_138051590.1">
    <property type="nucleotide sequence ID" value="NZ_VAWE01000001.1"/>
</dbReference>
<accession>A0A5R9DZJ4</accession>
<organism evidence="1 2">
    <name type="scientific">Streptomyces marianii</name>
    <dbReference type="NCBI Taxonomy" id="1817406"/>
    <lineage>
        <taxon>Bacteria</taxon>
        <taxon>Bacillati</taxon>
        <taxon>Actinomycetota</taxon>
        <taxon>Actinomycetes</taxon>
        <taxon>Kitasatosporales</taxon>
        <taxon>Streptomycetaceae</taxon>
        <taxon>Streptomyces</taxon>
    </lineage>
</organism>
<sequence length="115" mass="12398">MSGYLLAQRLEPSLTVEEVSVETAATVPACGGTADIVGVVRTDGHAGTLAYHWLRSDGTTSGTLLETVTRGQRETRLHLLWTFRGRGRHEARAELRIDSPSGVSPAAVEFTYTCP</sequence>
<evidence type="ECO:0008006" key="3">
    <source>
        <dbReference type="Google" id="ProtNLM"/>
    </source>
</evidence>
<dbReference type="AlphaFoldDB" id="A0A5R9DZJ4"/>
<gene>
    <name evidence="1" type="ORF">FEF34_02070</name>
</gene>
<keyword evidence="2" id="KW-1185">Reference proteome</keyword>
<proteinExistence type="predicted"/>
<reference evidence="1 2" key="1">
    <citation type="submission" date="2019-05" db="EMBL/GenBank/DDBJ databases">
        <title>Streptomyces marianii sp. nov., a novel marine actinomycete from southern coast of India.</title>
        <authorList>
            <person name="Iniyan A.M."/>
            <person name="Wink J."/>
            <person name="Ramprasad E."/>
            <person name="Ramana C.V."/>
            <person name="Bunk B."/>
            <person name="Sproer C."/>
            <person name="Joseph F.-J.R.S."/>
            <person name="Vincent S.G.P."/>
        </authorList>
    </citation>
    <scope>NUCLEOTIDE SEQUENCE [LARGE SCALE GENOMIC DNA]</scope>
    <source>
        <strain evidence="1 2">ICN19</strain>
    </source>
</reference>